<protein>
    <submittedName>
        <fullName evidence="2">Microtubule cross-linking factor 1 isoform X1</fullName>
    </submittedName>
</protein>
<keyword evidence="1" id="KW-1185">Reference proteome</keyword>
<name>A0AC58MAJ8_CASCN</name>
<reference evidence="2" key="1">
    <citation type="submission" date="2025-08" db="UniProtKB">
        <authorList>
            <consortium name="RefSeq"/>
        </authorList>
    </citation>
    <scope>IDENTIFICATION</scope>
</reference>
<organism evidence="1 2">
    <name type="scientific">Castor canadensis</name>
    <name type="common">American beaver</name>
    <dbReference type="NCBI Taxonomy" id="51338"/>
    <lineage>
        <taxon>Eukaryota</taxon>
        <taxon>Metazoa</taxon>
        <taxon>Chordata</taxon>
        <taxon>Craniata</taxon>
        <taxon>Vertebrata</taxon>
        <taxon>Euteleostomi</taxon>
        <taxon>Mammalia</taxon>
        <taxon>Eutheria</taxon>
        <taxon>Euarchontoglires</taxon>
        <taxon>Glires</taxon>
        <taxon>Rodentia</taxon>
        <taxon>Castorimorpha</taxon>
        <taxon>Castoridae</taxon>
        <taxon>Castor</taxon>
    </lineage>
</organism>
<accession>A0AC58MAJ8</accession>
<evidence type="ECO:0000313" key="1">
    <source>
        <dbReference type="Proteomes" id="UP001732720"/>
    </source>
</evidence>
<evidence type="ECO:0000313" key="2">
    <source>
        <dbReference type="RefSeq" id="XP_073926430.1"/>
    </source>
</evidence>
<dbReference type="RefSeq" id="XP_073926430.1">
    <property type="nucleotide sequence ID" value="XM_074070329.1"/>
</dbReference>
<proteinExistence type="predicted"/>
<gene>
    <name evidence="2" type="primary">Mtcl1</name>
</gene>
<sequence>METLNGPAGSGASDAKPQPPNQHHRHHHLHPLAERRRLHRAPSPARPFLKDLHTRAPAPGPAPANPSSGRAPAPVAPRSPSLSGKAAPSPGSLAAPGRLSRRSGGVPGAKDKPPPGAGARVPGGAKAVPGTRRAARAVPAEPLPRTGRAPGTESLPAAAKGRKAKRGSGAPATRAIGPLSPATPVPAVTLSVTSVAGSLAPGLRISHTDSSSDLSDCPSEPLSDEQRLLPAASSDAESGTGSSDREPQRGAPAPSSAARGMPPASPEPPALLAAPPVAGACLAGRSSPGGVAPGSPGLGAAEDFGGRAPPERAVPGTPKEPSPSEQPRLLPVPVVEEEELLREMEELRSENDYLKDELDELRAEMEEMRDSYLEEDVYQLQELRRELDRANKNCRILQYRLRKAEQKSLKVAETGQVDGELIRSLEQDLKVAKDVSVRLHHELETVEEKRAKAEDENETLRQQMIEVEISRQALQNELEKLKESSLKRRGSREMFREKKAFNQQNGGMERLGNFRSATKTQRKLVPRRKDDSADLKCQLQFAKEEASLMRKKMAKLGREKDELEQELQKYKSLYGDVDSPLPTGEAGGPPSTREAELKLRLKLVEEEANILGRKIVELEVENRGLKAEMEDMRVQYEREGTGRDHVPTIPTSPFGDSLESSTELRRHLQFVEEEAELLRRSISEIEDHNRQLTHELSKFKFEPRQEPGWLGDSVGKGTGAGAPLQEELKSARLQISELSGKVLKLQYENRVLLSNVQRCDLAAHLGLHAPSPRDSDAESDTGKKESDGEEGRLSQPKREGPVGGESDSEDMFEKTSGFGSGKPSEASEPCPAELLRAQEDTECLVTIKHEAQRLERTVERLITDTDGFIHDSGLQGSSLALPGIQGEGEVGQNEPHLLGTINLKMKAFRKELQGFLEQVTRIGDGLSPLPHLTESSSFLSTVTSVSRDSPIGNLGKELGPDLQSKLRDQLEWQLSQDRVDEREGLRLRATRELHRQADGDVGDVGNQRPGGQSCFNLLELRGPPVLPEQSVSIEELQVQLAQAARLHQEETETFTNKIHKMEEEHLYALRWKELEMHSLALQNTLHERTWSDEKNLLQQELRSLKQNIFLFYVKLRWLLKHWRQGKQMEEGGEDFTESEHPEALPGLGELEVQGGHQADGPDGDDGDQGCDFLMGEHSPHSPVQIGDHGSRLQTADGGQLNRQVVENQQLFSALKALLEDFRSELREDEHARLRLQQQYASDKAAWDVEWAVLKCRLEQLEEKTEKSLGEFDSPAEGKGALKTEREVHQKLLADSHGLVMDLRWQIHHSEKNWNREKVELLERLDRERQEWERQKKDLLWRIEQLCVPYTNRKCNQAFFTMSTRYSLLQKETTPQRSGSFLCDQKEGNICPFPHQGSLRVSRPVSMWPCMDTDSVPYEDRPLSKLKESDRCSASENLYLDALSLDEEPEEPEEPPPCRPERDLRNCLLEEEENHKGNLQRAVSVSCMSEFQRLIDVSPFLPEKGLPSASSKEDVTPPLSPDDLKYIEEFNSKSWDYTPPRAGTERPPDLWADRTEVGRAGHEATTEPFPDSSWYLTTSVTMTTDTMTSPEHCQKLPLRSHVLTEQSGVRVLHSPPAVRRVDSIVPVGNEGRSWLDSEGPFPQSRARGSLGDARGGHPEPMLSRWPCAPSRHPRDYVEGALRPLDGPFCPSLKFASPLHSLDMSKNMSDDMKEVAFSVRNAICTGPTEPQVRDMACQTNGSRTAGTQTVQTISVGLQTEALRGITSSPHKCLTPKAGGGTTPVSSPSRSLRSRQVAPAIEKVQAKFERTCCSPKFGSPKLQRKPLSKTEQPNSKASPGLALKGYSESAWARSTTTRESPVHTTINDGLSSLFNIIDHSPVVQDPFQKGVWAGSRSRSAEPRQELGPGQETGTSSRGRSPSPLGLGSETCREDGGDGTPVRQDLSAPPGYTLTESVARILNKKLLEHALKEGRRQGTHGTPSLTSDSHIGDMATAEPGPMEELPCSALAPSLEPCFSRPERPANRRPPSRWAPPYPTASQSQSLGDPTSLEEHGDEDPPEEKPHL</sequence>
<dbReference type="Proteomes" id="UP001732720">
    <property type="component" value="Chromosome 4"/>
</dbReference>